<dbReference type="GO" id="GO:0001682">
    <property type="term" value="P:tRNA 5'-leader removal"/>
    <property type="evidence" value="ECO:0007669"/>
    <property type="project" value="InterPro"/>
</dbReference>
<reference evidence="4" key="1">
    <citation type="journal article" date="2013" name="Nature">
        <title>Draft genome of the wheat A-genome progenitor Triticum urartu.</title>
        <authorList>
            <person name="Ling H.Q."/>
            <person name="Zhao S."/>
            <person name="Liu D."/>
            <person name="Wang J."/>
            <person name="Sun H."/>
            <person name="Zhang C."/>
            <person name="Fan H."/>
            <person name="Li D."/>
            <person name="Dong L."/>
            <person name="Tao Y."/>
            <person name="Gao C."/>
            <person name="Wu H."/>
            <person name="Li Y."/>
            <person name="Cui Y."/>
            <person name="Guo X."/>
            <person name="Zheng S."/>
            <person name="Wang B."/>
            <person name="Yu K."/>
            <person name="Liang Q."/>
            <person name="Yang W."/>
            <person name="Lou X."/>
            <person name="Chen J."/>
            <person name="Feng M."/>
            <person name="Jian J."/>
            <person name="Zhang X."/>
            <person name="Luo G."/>
            <person name="Jiang Y."/>
            <person name="Liu J."/>
            <person name="Wang Z."/>
            <person name="Sha Y."/>
            <person name="Zhang B."/>
            <person name="Wu H."/>
            <person name="Tang D."/>
            <person name="Shen Q."/>
            <person name="Xue P."/>
            <person name="Zou S."/>
            <person name="Wang X."/>
            <person name="Liu X."/>
            <person name="Wang F."/>
            <person name="Yang Y."/>
            <person name="An X."/>
            <person name="Dong Z."/>
            <person name="Zhang K."/>
            <person name="Zhang X."/>
            <person name="Luo M.C."/>
            <person name="Dvorak J."/>
            <person name="Tong Y."/>
            <person name="Wang J."/>
            <person name="Yang H."/>
            <person name="Li Z."/>
            <person name="Wang D."/>
            <person name="Zhang A."/>
            <person name="Wang J."/>
        </authorList>
    </citation>
    <scope>NUCLEOTIDE SEQUENCE</scope>
</reference>
<dbReference type="SUPFAM" id="SSF101744">
    <property type="entry name" value="Rof/RNase P subunit-like"/>
    <property type="match status" value="1"/>
</dbReference>
<evidence type="ECO:0000313" key="4">
    <source>
        <dbReference type="EMBL" id="EMS51569.1"/>
    </source>
</evidence>
<feature type="region of interest" description="Disordered" evidence="3">
    <location>
        <begin position="23"/>
        <end position="69"/>
    </location>
</feature>
<dbReference type="GO" id="GO:0033204">
    <property type="term" value="F:ribonuclease P RNA binding"/>
    <property type="evidence" value="ECO:0007669"/>
    <property type="project" value="InterPro"/>
</dbReference>
<dbReference type="InterPro" id="IPR016848">
    <property type="entry name" value="RNase_P/MRP_Rpp29-subunit"/>
</dbReference>
<dbReference type="Gene3D" id="2.30.30.210">
    <property type="entry name" value="Ribonuclease P/MRP, subunit p29"/>
    <property type="match status" value="1"/>
</dbReference>
<dbReference type="AlphaFoldDB" id="M7ZU05"/>
<proteinExistence type="inferred from homology"/>
<dbReference type="OMA" id="DINHEHI"/>
<dbReference type="EMBL" id="KD218875">
    <property type="protein sequence ID" value="EMS51569.1"/>
    <property type="molecule type" value="Genomic_DNA"/>
</dbReference>
<feature type="compositionally biased region" description="Polar residues" evidence="3">
    <location>
        <begin position="57"/>
        <end position="66"/>
    </location>
</feature>
<sequence length="324" mass="36542">MSTISDQKKRTLEAIQQRYAAAKAKKLKDEQPKCPKNKDSTPKPKFDARIKGKTPKFTPSRTSAQLPTFRGGEVNPIYSELSFVLHENLSQDDYSDLDSTDIVHSVVYDIIQKGGEAGRIAKGSKKLKLDRGILLDNYVQRGPILVDAQSQSLLTHSKRSKRHMSLKQHKKCGSFDLHDTFRRFDLYKPMHEMWKEYMRELTKSTPKKQLSENLLSADLHGALIIVAQCKAASYQGVSGIMIRDTAETFGIISEDNRFRVLVTADLMGLLSKKLTLKPAVVPKAGSVFVLQADCWKVTLIGDKLSPKEKLKESQRLQRAQSLIR</sequence>
<dbReference type="GO" id="GO:0000172">
    <property type="term" value="C:ribonuclease MRP complex"/>
    <property type="evidence" value="ECO:0007669"/>
    <property type="project" value="InterPro"/>
</dbReference>
<dbReference type="GO" id="GO:0005634">
    <property type="term" value="C:nucleus"/>
    <property type="evidence" value="ECO:0007669"/>
    <property type="project" value="UniProtKB-SubCell"/>
</dbReference>
<organism evidence="4">
    <name type="scientific">Triticum urartu</name>
    <name type="common">Red wild einkorn</name>
    <name type="synonym">Crithodium urartu</name>
    <dbReference type="NCBI Taxonomy" id="4572"/>
    <lineage>
        <taxon>Eukaryota</taxon>
        <taxon>Viridiplantae</taxon>
        <taxon>Streptophyta</taxon>
        <taxon>Embryophyta</taxon>
        <taxon>Tracheophyta</taxon>
        <taxon>Spermatophyta</taxon>
        <taxon>Magnoliopsida</taxon>
        <taxon>Liliopsida</taxon>
        <taxon>Poales</taxon>
        <taxon>Poaceae</taxon>
        <taxon>BOP clade</taxon>
        <taxon>Pooideae</taxon>
        <taxon>Triticodae</taxon>
        <taxon>Triticeae</taxon>
        <taxon>Triticinae</taxon>
        <taxon>Triticum</taxon>
    </lineage>
</organism>
<dbReference type="InterPro" id="IPR002730">
    <property type="entry name" value="Rpp29/RNP1"/>
</dbReference>
<protein>
    <submittedName>
        <fullName evidence="4">Ribonuclease P protein subunit p29</fullName>
    </submittedName>
</protein>
<feature type="compositionally biased region" description="Basic and acidic residues" evidence="3">
    <location>
        <begin position="27"/>
        <end position="50"/>
    </location>
</feature>
<dbReference type="PANTHER" id="PTHR13348">
    <property type="entry name" value="RIBONUCLEASE P SUBUNIT P29"/>
    <property type="match status" value="1"/>
</dbReference>
<dbReference type="InterPro" id="IPR036980">
    <property type="entry name" value="RNase_P/MRP_Rpp29_sf"/>
</dbReference>
<dbReference type="SMART" id="SM00538">
    <property type="entry name" value="POP4"/>
    <property type="match status" value="1"/>
</dbReference>
<dbReference type="PANTHER" id="PTHR13348:SF0">
    <property type="entry name" value="RIBONUCLEASE P PROTEIN SUBUNIT P29"/>
    <property type="match status" value="1"/>
</dbReference>
<dbReference type="InterPro" id="IPR023534">
    <property type="entry name" value="Rof/RNase_P-like"/>
</dbReference>
<dbReference type="eggNOG" id="KOG4046">
    <property type="taxonomic scope" value="Eukaryota"/>
</dbReference>
<evidence type="ECO:0000256" key="1">
    <source>
        <dbReference type="ARBA" id="ARBA00004123"/>
    </source>
</evidence>
<evidence type="ECO:0000256" key="3">
    <source>
        <dbReference type="SAM" id="MobiDB-lite"/>
    </source>
</evidence>
<comment type="subcellular location">
    <subcellularLocation>
        <location evidence="1">Nucleus</location>
    </subcellularLocation>
</comment>
<evidence type="ECO:0000256" key="2">
    <source>
        <dbReference type="ARBA" id="ARBA00006181"/>
    </source>
</evidence>
<comment type="similarity">
    <text evidence="2">Belongs to the eukaryotic/archaeal RNase P protein component 1 family.</text>
</comment>
<dbReference type="GO" id="GO:0006364">
    <property type="term" value="P:rRNA processing"/>
    <property type="evidence" value="ECO:0007669"/>
    <property type="project" value="TreeGrafter"/>
</dbReference>
<dbReference type="GO" id="GO:0030677">
    <property type="term" value="C:ribonuclease P complex"/>
    <property type="evidence" value="ECO:0007669"/>
    <property type="project" value="InterPro"/>
</dbReference>
<gene>
    <name evidence="4" type="ORF">TRIUR3_31115</name>
</gene>
<dbReference type="Pfam" id="PF01868">
    <property type="entry name" value="RNase_P-MRP_p29"/>
    <property type="match status" value="1"/>
</dbReference>
<dbReference type="STRING" id="4572.M7ZU05"/>
<name>M7ZU05_TRIUA</name>
<accession>M7ZU05</accession>